<proteinExistence type="predicted"/>
<dbReference type="PANTHER" id="PTHR43707">
    <property type="entry name" value="HISTIDYL-TRNA SYNTHETASE"/>
    <property type="match status" value="1"/>
</dbReference>
<protein>
    <submittedName>
        <fullName evidence="3">ATP phosphoribosyltransferase regulatory subunit</fullName>
    </submittedName>
</protein>
<organism evidence="3 4">
    <name type="scientific">Pseudohoeflea coraliihabitans</name>
    <dbReference type="NCBI Taxonomy" id="2860393"/>
    <lineage>
        <taxon>Bacteria</taxon>
        <taxon>Pseudomonadati</taxon>
        <taxon>Pseudomonadota</taxon>
        <taxon>Alphaproteobacteria</taxon>
        <taxon>Hyphomicrobiales</taxon>
        <taxon>Rhizobiaceae</taxon>
        <taxon>Pseudohoeflea</taxon>
    </lineage>
</organism>
<dbReference type="GO" id="GO:0016757">
    <property type="term" value="F:glycosyltransferase activity"/>
    <property type="evidence" value="ECO:0007669"/>
    <property type="project" value="UniProtKB-KW"/>
</dbReference>
<sequence length="385" mass="41087">MPQQLSAALAPGLGAASWPDFADTMLARMAALEASLIDIAVIQPAEPFLDMAGEDLRRRIFLTENEQGDSLCLRPEFTIPVCRSHIEQAFSTPRRYAYFGQVFRQRRQGDSAFYQGGIEDLGHADRPAADARAIAEALDLLAAVVPAEQLTVTLGDQAIFESVVAGLGVPAGWQARLVHAFGDADALEQTMARLASPPQTGLSDKTAAALVDRGDQAALARHIAAVMTDQGLSLSAGRTPDEIAARLLAKRLLERTRLSAPALAALKRFLALETPLSQATARLQAFADEVGLDITSALEPFSARCDRLAGKGIDLDGMTWRAAFGRPLDYYTGLVFEVSSRLEGAVLAGGGRYDRMMTLLGAAQPIPAVGFALWIDRIAAARSGS</sequence>
<evidence type="ECO:0000259" key="2">
    <source>
        <dbReference type="Pfam" id="PF13393"/>
    </source>
</evidence>
<dbReference type="RefSeq" id="WP_219201045.1">
    <property type="nucleotide sequence ID" value="NZ_JAHWQX010000002.1"/>
</dbReference>
<comment type="caution">
    <text evidence="3">The sequence shown here is derived from an EMBL/GenBank/DDBJ whole genome shotgun (WGS) entry which is preliminary data.</text>
</comment>
<dbReference type="InterPro" id="IPR041715">
    <property type="entry name" value="HisRS-like_core"/>
</dbReference>
<evidence type="ECO:0000313" key="3">
    <source>
        <dbReference type="EMBL" id="MBW3097108.1"/>
    </source>
</evidence>
<evidence type="ECO:0000256" key="1">
    <source>
        <dbReference type="ARBA" id="ARBA00023102"/>
    </source>
</evidence>
<keyword evidence="3" id="KW-0808">Transferase</keyword>
<dbReference type="Pfam" id="PF13393">
    <property type="entry name" value="tRNA-synt_His"/>
    <property type="match status" value="2"/>
</dbReference>
<dbReference type="NCBIfam" id="NF008951">
    <property type="entry name" value="PRK12295.1-4"/>
    <property type="match status" value="1"/>
</dbReference>
<keyword evidence="1" id="KW-0028">Amino-acid biosynthesis</keyword>
<evidence type="ECO:0000313" key="4">
    <source>
        <dbReference type="Proteomes" id="UP001430804"/>
    </source>
</evidence>
<keyword evidence="4" id="KW-1185">Reference proteome</keyword>
<keyword evidence="1" id="KW-0368">Histidine biosynthesis</keyword>
<gene>
    <name evidence="3" type="ORF">KY465_07430</name>
</gene>
<keyword evidence="3" id="KW-0328">Glycosyltransferase</keyword>
<feature type="domain" description="Class II Histidinyl-tRNA synthetase (HisRS)-like catalytic core" evidence="2">
    <location>
        <begin position="250"/>
        <end position="378"/>
    </location>
</feature>
<dbReference type="PANTHER" id="PTHR43707:SF1">
    <property type="entry name" value="HISTIDINE--TRNA LIGASE, MITOCHONDRIAL-RELATED"/>
    <property type="match status" value="1"/>
</dbReference>
<name>A0ABS6WMD9_9HYPH</name>
<accession>A0ABS6WMD9</accession>
<dbReference type="InterPro" id="IPR004516">
    <property type="entry name" value="HisRS/HisZ"/>
</dbReference>
<feature type="domain" description="Class II Histidinyl-tRNA synthetase (HisRS)-like catalytic core" evidence="2">
    <location>
        <begin position="37"/>
        <end position="197"/>
    </location>
</feature>
<reference evidence="3" key="1">
    <citation type="submission" date="2021-07" db="EMBL/GenBank/DDBJ databases">
        <title>Pseudohoeflea marina sp. nov. a polyhydroxyalcanoate-producing bacterium.</title>
        <authorList>
            <person name="Zheng W."/>
            <person name="Yu S."/>
            <person name="Huang Y."/>
        </authorList>
    </citation>
    <scope>NUCLEOTIDE SEQUENCE</scope>
    <source>
        <strain evidence="3">DP4N28-3</strain>
    </source>
</reference>
<dbReference type="EMBL" id="JAHWQX010000002">
    <property type="protein sequence ID" value="MBW3097108.1"/>
    <property type="molecule type" value="Genomic_DNA"/>
</dbReference>
<dbReference type="PIRSF" id="PIRSF001549">
    <property type="entry name" value="His-tRNA_synth"/>
    <property type="match status" value="1"/>
</dbReference>
<dbReference type="Proteomes" id="UP001430804">
    <property type="component" value="Unassembled WGS sequence"/>
</dbReference>